<proteinExistence type="predicted"/>
<evidence type="ECO:0000256" key="7">
    <source>
        <dbReference type="PROSITE-ProRule" id="PRU00042"/>
    </source>
</evidence>
<dbReference type="SMART" id="SM00355">
    <property type="entry name" value="ZnF_C2H2"/>
    <property type="match status" value="3"/>
</dbReference>
<feature type="domain" description="C2H2-type" evidence="8">
    <location>
        <begin position="60"/>
        <end position="79"/>
    </location>
</feature>
<evidence type="ECO:0000256" key="1">
    <source>
        <dbReference type="ARBA" id="ARBA00004123"/>
    </source>
</evidence>
<keyword evidence="3" id="KW-0677">Repeat</keyword>
<dbReference type="PROSITE" id="PS50157">
    <property type="entry name" value="ZINC_FINGER_C2H2_2"/>
    <property type="match status" value="3"/>
</dbReference>
<reference evidence="11" key="1">
    <citation type="submission" date="2012-12" db="EMBL/GenBank/DDBJ databases">
        <authorList>
            <person name="Hellsten U."/>
            <person name="Grimwood J."/>
            <person name="Chapman J.A."/>
            <person name="Shapiro H."/>
            <person name="Aerts A."/>
            <person name="Otillar R.P."/>
            <person name="Terry A.Y."/>
            <person name="Boore J.L."/>
            <person name="Simakov O."/>
            <person name="Marletaz F."/>
            <person name="Cho S.-J."/>
            <person name="Edsinger-Gonzales E."/>
            <person name="Havlak P."/>
            <person name="Kuo D.-H."/>
            <person name="Larsson T."/>
            <person name="Lv J."/>
            <person name="Arendt D."/>
            <person name="Savage R."/>
            <person name="Osoegawa K."/>
            <person name="de Jong P."/>
            <person name="Lindberg D.R."/>
            <person name="Seaver E.C."/>
            <person name="Weisblat D.A."/>
            <person name="Putnam N.H."/>
            <person name="Grigoriev I.V."/>
            <person name="Rokhsar D.S."/>
        </authorList>
    </citation>
    <scope>NUCLEOTIDE SEQUENCE</scope>
</reference>
<dbReference type="GeneID" id="20216920"/>
<dbReference type="PROSITE" id="PS00028">
    <property type="entry name" value="ZINC_FINGER_C2H2_1"/>
    <property type="match status" value="2"/>
</dbReference>
<dbReference type="EnsemblMetazoa" id="HelroT88911">
    <property type="protein sequence ID" value="HelroP88911"/>
    <property type="gene ID" value="HelroG88911"/>
</dbReference>
<sequence length="87" mass="10336">HRCPVCHKHFSRSWLLKGHMRTHTGERPYKCHHPGCSKAFADKSNLRSHTLIHTVIGKKFVCERCQRAFAQKRYLHKHQFEVCKFVP</sequence>
<dbReference type="FunFam" id="3.30.160.60:FF:000125">
    <property type="entry name" value="Putative zinc finger protein 143"/>
    <property type="match status" value="1"/>
</dbReference>
<evidence type="ECO:0000313" key="10">
    <source>
        <dbReference type="EnsemblMetazoa" id="HelroP88911"/>
    </source>
</evidence>
<dbReference type="KEGG" id="hro:HELRODRAFT_88911"/>
<comment type="subcellular location">
    <subcellularLocation>
        <location evidence="1">Nucleus</location>
    </subcellularLocation>
</comment>
<dbReference type="EMBL" id="KB097620">
    <property type="protein sequence ID" value="ESN93341.1"/>
    <property type="molecule type" value="Genomic_DNA"/>
</dbReference>
<dbReference type="GO" id="GO:0005634">
    <property type="term" value="C:nucleus"/>
    <property type="evidence" value="ECO:0007669"/>
    <property type="project" value="UniProtKB-SubCell"/>
</dbReference>
<keyword evidence="2" id="KW-0479">Metal-binding</keyword>
<dbReference type="InterPro" id="IPR050527">
    <property type="entry name" value="Snail/Krueppel_Znf"/>
</dbReference>
<dbReference type="RefSeq" id="XP_009028540.1">
    <property type="nucleotide sequence ID" value="XM_009030292.1"/>
</dbReference>
<keyword evidence="6" id="KW-0539">Nucleus</keyword>
<feature type="domain" description="C2H2-type" evidence="8">
    <location>
        <begin position="1"/>
        <end position="28"/>
    </location>
</feature>
<dbReference type="Gene3D" id="3.30.160.60">
    <property type="entry name" value="Classic Zinc Finger"/>
    <property type="match status" value="2"/>
</dbReference>
<keyword evidence="5" id="KW-0862">Zinc</keyword>
<reference evidence="9 11" key="2">
    <citation type="journal article" date="2013" name="Nature">
        <title>Insights into bilaterian evolution from three spiralian genomes.</title>
        <authorList>
            <person name="Simakov O."/>
            <person name="Marletaz F."/>
            <person name="Cho S.J."/>
            <person name="Edsinger-Gonzales E."/>
            <person name="Havlak P."/>
            <person name="Hellsten U."/>
            <person name="Kuo D.H."/>
            <person name="Larsson T."/>
            <person name="Lv J."/>
            <person name="Arendt D."/>
            <person name="Savage R."/>
            <person name="Osoegawa K."/>
            <person name="de Jong P."/>
            <person name="Grimwood J."/>
            <person name="Chapman J.A."/>
            <person name="Shapiro H."/>
            <person name="Aerts A."/>
            <person name="Otillar R.P."/>
            <person name="Terry A.Y."/>
            <person name="Boore J.L."/>
            <person name="Grigoriev I.V."/>
            <person name="Lindberg D.R."/>
            <person name="Seaver E.C."/>
            <person name="Weisblat D.A."/>
            <person name="Putnam N.H."/>
            <person name="Rokhsar D.S."/>
        </authorList>
    </citation>
    <scope>NUCLEOTIDE SEQUENCE</scope>
</reference>
<dbReference type="Proteomes" id="UP000015101">
    <property type="component" value="Unassembled WGS sequence"/>
</dbReference>
<dbReference type="AlphaFoldDB" id="T1G773"/>
<evidence type="ECO:0000256" key="6">
    <source>
        <dbReference type="ARBA" id="ARBA00023242"/>
    </source>
</evidence>
<evidence type="ECO:0000256" key="2">
    <source>
        <dbReference type="ARBA" id="ARBA00022723"/>
    </source>
</evidence>
<evidence type="ECO:0000259" key="8">
    <source>
        <dbReference type="PROSITE" id="PS50157"/>
    </source>
</evidence>
<organism evidence="10 11">
    <name type="scientific">Helobdella robusta</name>
    <name type="common">Californian leech</name>
    <dbReference type="NCBI Taxonomy" id="6412"/>
    <lineage>
        <taxon>Eukaryota</taxon>
        <taxon>Metazoa</taxon>
        <taxon>Spiralia</taxon>
        <taxon>Lophotrochozoa</taxon>
        <taxon>Annelida</taxon>
        <taxon>Clitellata</taxon>
        <taxon>Hirudinea</taxon>
        <taxon>Rhynchobdellida</taxon>
        <taxon>Glossiphoniidae</taxon>
        <taxon>Helobdella</taxon>
    </lineage>
</organism>
<dbReference type="GO" id="GO:0008270">
    <property type="term" value="F:zinc ion binding"/>
    <property type="evidence" value="ECO:0007669"/>
    <property type="project" value="UniProtKB-KW"/>
</dbReference>
<dbReference type="InParanoid" id="T1G773"/>
<gene>
    <name evidence="10" type="primary">20216920</name>
    <name evidence="9" type="ORF">HELRODRAFT_88911</name>
</gene>
<keyword evidence="11" id="KW-1185">Reference proteome</keyword>
<evidence type="ECO:0000256" key="3">
    <source>
        <dbReference type="ARBA" id="ARBA00022737"/>
    </source>
</evidence>
<name>T1G773_HELRO</name>
<dbReference type="PANTHER" id="PTHR24388">
    <property type="entry name" value="ZINC FINGER PROTEIN"/>
    <property type="match status" value="1"/>
</dbReference>
<keyword evidence="4 7" id="KW-0863">Zinc-finger</keyword>
<dbReference type="HOGENOM" id="CLU_002678_42_18_1"/>
<evidence type="ECO:0000256" key="5">
    <source>
        <dbReference type="ARBA" id="ARBA00022833"/>
    </source>
</evidence>
<dbReference type="Pfam" id="PF00096">
    <property type="entry name" value="zf-C2H2"/>
    <property type="match status" value="3"/>
</dbReference>
<dbReference type="FunFam" id="3.30.160.60:FF:000744">
    <property type="entry name" value="zinc finger E-box-binding homeobox 1"/>
    <property type="match status" value="1"/>
</dbReference>
<feature type="domain" description="C2H2-type" evidence="8">
    <location>
        <begin position="29"/>
        <end position="54"/>
    </location>
</feature>
<dbReference type="InterPro" id="IPR013087">
    <property type="entry name" value="Znf_C2H2_type"/>
</dbReference>
<dbReference type="PANTHER" id="PTHR24388:SF54">
    <property type="entry name" value="PROTEIN ESCARGOT"/>
    <property type="match status" value="1"/>
</dbReference>
<dbReference type="SUPFAM" id="SSF57667">
    <property type="entry name" value="beta-beta-alpha zinc fingers"/>
    <property type="match status" value="1"/>
</dbReference>
<protein>
    <recommendedName>
        <fullName evidence="8">C2H2-type domain-containing protein</fullName>
    </recommendedName>
</protein>
<dbReference type="OrthoDB" id="6910977at2759"/>
<dbReference type="CTD" id="20216920"/>
<reference evidence="10" key="3">
    <citation type="submission" date="2015-06" db="UniProtKB">
        <authorList>
            <consortium name="EnsemblMetazoa"/>
        </authorList>
    </citation>
    <scope>IDENTIFICATION</scope>
</reference>
<accession>T1G773</accession>
<dbReference type="eggNOG" id="KOG2462">
    <property type="taxonomic scope" value="Eukaryota"/>
</dbReference>
<dbReference type="EMBL" id="AMQM01007459">
    <property type="status" value="NOT_ANNOTATED_CDS"/>
    <property type="molecule type" value="Genomic_DNA"/>
</dbReference>
<evidence type="ECO:0000313" key="11">
    <source>
        <dbReference type="Proteomes" id="UP000015101"/>
    </source>
</evidence>
<dbReference type="GO" id="GO:0010468">
    <property type="term" value="P:regulation of gene expression"/>
    <property type="evidence" value="ECO:0007669"/>
    <property type="project" value="UniProtKB-ARBA"/>
</dbReference>
<dbReference type="InterPro" id="IPR036236">
    <property type="entry name" value="Znf_C2H2_sf"/>
</dbReference>
<evidence type="ECO:0000313" key="9">
    <source>
        <dbReference type="EMBL" id="ESN93341.1"/>
    </source>
</evidence>
<evidence type="ECO:0000256" key="4">
    <source>
        <dbReference type="ARBA" id="ARBA00022771"/>
    </source>
</evidence>